<dbReference type="EMBL" id="MKQS01000012">
    <property type="protein sequence ID" value="OFE43422.1"/>
    <property type="molecule type" value="Genomic_DNA"/>
</dbReference>
<sequence>MNAKLIMAVVATSVLATGCATTGSAVSYGDAQAVETLTKDFGSTDLQMIAAKMVDDMLTFPPVVQMTQTRRPVIVLDRIHNKTQEHIDTESITDTIQNKLINSGKFRFVDMKSVNAMAQQLAYQKQSGMVNQATAVRTGGHIGAEYMLNGNLSSIVKNAGGKSDVYYKFTFKLQNLQTGIVEWTGEKEIRKAAKRSTFGL</sequence>
<dbReference type="PANTHER" id="PTHR40593">
    <property type="entry name" value="PENICILLIN-BINDING PROTEIN ACTIVATOR LPOB"/>
    <property type="match status" value="1"/>
</dbReference>
<dbReference type="GO" id="GO:0031241">
    <property type="term" value="C:periplasmic side of cell outer membrane"/>
    <property type="evidence" value="ECO:0007669"/>
    <property type="project" value="TreeGrafter"/>
</dbReference>
<evidence type="ECO:0000313" key="6">
    <source>
        <dbReference type="Proteomes" id="UP000186931"/>
    </source>
</evidence>
<dbReference type="NCBIfam" id="TIGR02722">
    <property type="entry name" value="lp"/>
    <property type="match status" value="1"/>
</dbReference>
<reference evidence="5 8" key="4">
    <citation type="journal article" date="2020" name="Front. Cell. Infect. Microbiol.">
        <title>Characterization of Three Porcine Acinetobacter towneri Strains Co-Harboring tet(X3) and bla OXA-58.</title>
        <authorList>
            <person name="Ma J."/>
            <person name="Wang J."/>
            <person name="Feng J."/>
            <person name="Liu Y."/>
            <person name="Yang B."/>
            <person name="Li R."/>
            <person name="Bai L."/>
            <person name="He T."/>
            <person name="Wang X."/>
            <person name="Yang Z."/>
        </authorList>
    </citation>
    <scope>NUCLEOTIDE SEQUENCE [LARGE SCALE GENOMIC DNA]</scope>
    <source>
        <strain evidence="5 8">GX5</strain>
    </source>
</reference>
<dbReference type="PROSITE" id="PS51257">
    <property type="entry name" value="PROKAR_LIPOPROTEIN"/>
    <property type="match status" value="1"/>
</dbReference>
<evidence type="ECO:0000256" key="2">
    <source>
        <dbReference type="SAM" id="SignalP"/>
    </source>
</evidence>
<evidence type="ECO:0000313" key="5">
    <source>
        <dbReference type="EMBL" id="QTD61631.1"/>
    </source>
</evidence>
<reference evidence="5" key="5">
    <citation type="submission" date="2021-03" db="EMBL/GenBank/DDBJ databases">
        <authorList>
            <person name="Ma J."/>
        </authorList>
    </citation>
    <scope>NUCLEOTIDE SEQUENCE</scope>
    <source>
        <strain evidence="5">GX5</strain>
    </source>
</reference>
<feature type="signal peptide" evidence="2">
    <location>
        <begin position="1"/>
        <end position="22"/>
    </location>
</feature>
<protein>
    <recommendedName>
        <fullName evidence="1">Penicillin-binding protein activator LpoB</fullName>
    </recommendedName>
</protein>
<keyword evidence="8" id="KW-1185">Reference proteome</keyword>
<gene>
    <name evidence="4" type="primary">lpoB</name>
    <name evidence="3" type="ORF">BJN41_07065</name>
    <name evidence="4" type="ORF">GJD93_13000</name>
    <name evidence="5" type="ORF">J4G45_12760</name>
</gene>
<accession>A0A1E8E175</accession>
<evidence type="ECO:0000313" key="4">
    <source>
        <dbReference type="EMBL" id="QGM28532.1"/>
    </source>
</evidence>
<dbReference type="AlphaFoldDB" id="A0A1E8E175"/>
<reference evidence="7" key="2">
    <citation type="submission" date="2019-11" db="EMBL/GenBank/DDBJ databases">
        <title>Escherichia coli 1916D6.</title>
        <authorList>
            <person name="Yao H."/>
            <person name="Du X."/>
            <person name="Yu R."/>
            <person name="Li A."/>
        </authorList>
    </citation>
    <scope>NUCLEOTIDE SEQUENCE [LARGE SCALE GENOMIC DNA]</scope>
    <source>
        <strain evidence="7">19110F47</strain>
    </source>
</reference>
<dbReference type="PANTHER" id="PTHR40593:SF1">
    <property type="entry name" value="PENICILLIN-BINDING PROTEIN ACTIVATOR LPOB"/>
    <property type="match status" value="1"/>
</dbReference>
<dbReference type="GO" id="GO:0030234">
    <property type="term" value="F:enzyme regulator activity"/>
    <property type="evidence" value="ECO:0007669"/>
    <property type="project" value="TreeGrafter"/>
</dbReference>
<evidence type="ECO:0000313" key="7">
    <source>
        <dbReference type="Proteomes" id="UP000405075"/>
    </source>
</evidence>
<feature type="chain" id="PRO_5044557384" description="Penicillin-binding protein activator LpoB" evidence="2">
    <location>
        <begin position="23"/>
        <end position="200"/>
    </location>
</feature>
<evidence type="ECO:0000313" key="8">
    <source>
        <dbReference type="Proteomes" id="UP000663954"/>
    </source>
</evidence>
<dbReference type="GeneID" id="64222159"/>
<evidence type="ECO:0000313" key="3">
    <source>
        <dbReference type="EMBL" id="OFE43422.1"/>
    </source>
</evidence>
<dbReference type="Gene3D" id="3.40.50.10610">
    <property type="entry name" value="ABC-type transport auxiliary lipoprotein component"/>
    <property type="match status" value="1"/>
</dbReference>
<dbReference type="eggNOG" id="COG3417">
    <property type="taxonomic scope" value="Bacteria"/>
</dbReference>
<dbReference type="Proteomes" id="UP000186931">
    <property type="component" value="Unassembled WGS sequence"/>
</dbReference>
<dbReference type="Pfam" id="PF13036">
    <property type="entry name" value="LpoB"/>
    <property type="match status" value="1"/>
</dbReference>
<dbReference type="EMBL" id="CP071770">
    <property type="protein sequence ID" value="QTD61631.1"/>
    <property type="molecule type" value="Genomic_DNA"/>
</dbReference>
<dbReference type="Proteomes" id="UP000405075">
    <property type="component" value="Chromosome"/>
</dbReference>
<organism evidence="3 6">
    <name type="scientific">Acinetobacter towneri</name>
    <dbReference type="NCBI Taxonomy" id="202956"/>
    <lineage>
        <taxon>Bacteria</taxon>
        <taxon>Pseudomonadati</taxon>
        <taxon>Pseudomonadota</taxon>
        <taxon>Gammaproteobacteria</taxon>
        <taxon>Moraxellales</taxon>
        <taxon>Moraxellaceae</taxon>
        <taxon>Acinetobacter</taxon>
    </lineage>
</organism>
<proteinExistence type="predicted"/>
<dbReference type="Proteomes" id="UP000663954">
    <property type="component" value="Chromosome"/>
</dbReference>
<dbReference type="STRING" id="202956.BJN41_07065"/>
<evidence type="ECO:0000256" key="1">
    <source>
        <dbReference type="NCBIfam" id="TIGR02722"/>
    </source>
</evidence>
<keyword evidence="2" id="KW-0732">Signal</keyword>
<reference evidence="3 6" key="1">
    <citation type="submission" date="2016-10" db="EMBL/GenBank/DDBJ databases">
        <title>Genome of airborne Acinetobacter sp. 5-2Ac02 in the hospital environment: Species near to Acinetobacter towneri.</title>
        <authorList>
            <person name="Barbosa B."/>
            <person name="Fernandez-Garcia L."/>
            <person name="Gato E."/>
            <person name="Leao R."/>
            <person name="Albano R."/>
            <person name="Fernandez B."/>
            <person name="Fernandez-Cuenca F."/>
            <person name="Marques E."/>
            <person name="Tomas M."/>
        </authorList>
    </citation>
    <scope>NUCLEOTIDE SEQUENCE [LARGE SCALE GENOMIC DNA]</scope>
    <source>
        <strain evidence="3 6">5-2Ac02</strain>
    </source>
</reference>
<dbReference type="GO" id="GO:0009252">
    <property type="term" value="P:peptidoglycan biosynthetic process"/>
    <property type="evidence" value="ECO:0007669"/>
    <property type="project" value="TreeGrafter"/>
</dbReference>
<name>A0A1E8E175_9GAMM</name>
<dbReference type="EMBL" id="CP046045">
    <property type="protein sequence ID" value="QGM28532.1"/>
    <property type="molecule type" value="Genomic_DNA"/>
</dbReference>
<reference evidence="4" key="3">
    <citation type="submission" date="2019-11" db="EMBL/GenBank/DDBJ databases">
        <authorList>
            <person name="Yao H."/>
            <person name="Du X."/>
            <person name="Yu R."/>
            <person name="Li A."/>
        </authorList>
    </citation>
    <scope>NUCLEOTIDE SEQUENCE</scope>
    <source>
        <strain evidence="4">19110F47</strain>
    </source>
</reference>
<dbReference type="InterPro" id="IPR014094">
    <property type="entry name" value="LpoB"/>
</dbReference>
<dbReference type="RefSeq" id="WP_004975849.1">
    <property type="nucleotide sequence ID" value="NZ_AP031566.1"/>
</dbReference>